<dbReference type="InterPro" id="IPR043129">
    <property type="entry name" value="ATPase_NBD"/>
</dbReference>
<dbReference type="SUPFAM" id="SSF53067">
    <property type="entry name" value="Actin-like ATPase domain"/>
    <property type="match status" value="2"/>
</dbReference>
<gene>
    <name evidence="3" type="ORF">GcC1_021026</name>
</gene>
<dbReference type="EMBL" id="MCBR01002166">
    <property type="protein sequence ID" value="RKF81822.1"/>
    <property type="molecule type" value="Genomic_DNA"/>
</dbReference>
<protein>
    <submittedName>
        <fullName evidence="3">Putative chromatin remodeling complex subunit</fullName>
    </submittedName>
</protein>
<dbReference type="SMART" id="SM00268">
    <property type="entry name" value="ACTIN"/>
    <property type="match status" value="1"/>
</dbReference>
<feature type="compositionally biased region" description="Basic and acidic residues" evidence="2">
    <location>
        <begin position="409"/>
        <end position="431"/>
    </location>
</feature>
<dbReference type="AlphaFoldDB" id="A0A420J4W0"/>
<proteinExistence type="inferred from homology"/>
<feature type="compositionally biased region" description="Basic and acidic residues" evidence="2">
    <location>
        <begin position="321"/>
        <end position="334"/>
    </location>
</feature>
<feature type="region of interest" description="Disordered" evidence="2">
    <location>
        <begin position="61"/>
        <end position="87"/>
    </location>
</feature>
<evidence type="ECO:0000313" key="3">
    <source>
        <dbReference type="EMBL" id="RKF81822.1"/>
    </source>
</evidence>
<evidence type="ECO:0000313" key="4">
    <source>
        <dbReference type="Proteomes" id="UP000285405"/>
    </source>
</evidence>
<comment type="caution">
    <text evidence="3">The sequence shown here is derived from an EMBL/GenBank/DDBJ whole genome shotgun (WGS) entry which is preliminary data.</text>
</comment>
<dbReference type="Pfam" id="PF00022">
    <property type="entry name" value="Actin"/>
    <property type="match status" value="1"/>
</dbReference>
<feature type="compositionally biased region" description="Acidic residues" evidence="2">
    <location>
        <begin position="73"/>
        <end position="87"/>
    </location>
</feature>
<feature type="region of interest" description="Disordered" evidence="2">
    <location>
        <begin position="321"/>
        <end position="344"/>
    </location>
</feature>
<dbReference type="PANTHER" id="PTHR11937">
    <property type="entry name" value="ACTIN"/>
    <property type="match status" value="1"/>
</dbReference>
<dbReference type="InterPro" id="IPR004000">
    <property type="entry name" value="Actin"/>
</dbReference>
<name>A0A420J4W0_9PEZI</name>
<evidence type="ECO:0000256" key="1">
    <source>
        <dbReference type="RuleBase" id="RU000487"/>
    </source>
</evidence>
<dbReference type="Gene3D" id="3.90.640.60">
    <property type="match status" value="1"/>
</dbReference>
<comment type="similarity">
    <text evidence="1">Belongs to the actin family.</text>
</comment>
<feature type="region of interest" description="Disordered" evidence="2">
    <location>
        <begin position="389"/>
        <end position="431"/>
    </location>
</feature>
<organism evidence="3 4">
    <name type="scientific">Golovinomyces cichoracearum</name>
    <dbReference type="NCBI Taxonomy" id="62708"/>
    <lineage>
        <taxon>Eukaryota</taxon>
        <taxon>Fungi</taxon>
        <taxon>Dikarya</taxon>
        <taxon>Ascomycota</taxon>
        <taxon>Pezizomycotina</taxon>
        <taxon>Leotiomycetes</taxon>
        <taxon>Erysiphales</taxon>
        <taxon>Erysiphaceae</taxon>
        <taxon>Golovinomyces</taxon>
    </lineage>
</organism>
<dbReference type="Gene3D" id="3.30.420.40">
    <property type="match status" value="3"/>
</dbReference>
<reference evidence="3 4" key="1">
    <citation type="journal article" date="2018" name="BMC Genomics">
        <title>Comparative genome analyses reveal sequence features reflecting distinct modes of host-adaptation between dicot and monocot powdery mildew.</title>
        <authorList>
            <person name="Wu Y."/>
            <person name="Ma X."/>
            <person name="Pan Z."/>
            <person name="Kale S.D."/>
            <person name="Song Y."/>
            <person name="King H."/>
            <person name="Zhang Q."/>
            <person name="Presley C."/>
            <person name="Deng X."/>
            <person name="Wei C.I."/>
            <person name="Xiao S."/>
        </authorList>
    </citation>
    <scope>NUCLEOTIDE SEQUENCE [LARGE SCALE GENOMIC DNA]</scope>
    <source>
        <strain evidence="3">UCSC1</strain>
    </source>
</reference>
<sequence length="650" mass="71560">MPPFKDENILIIAPGSQTTLAQLGLPESFTPASHRFPTRMFRAPDGKTWEPNRIVERLKINSGDDTVMNKPDEEQEKEPVEYPDEDEDAVWPLKRTASPAFCQGRIENLPAFFALLQHIHNTLSPSLHTPILLVGQPCWTAKNHEDITQFVFEKFKTPGLCIIDSAIATTYAFATANATVIDVGFEKTDITAITDFSISARGTVEESGGEAMTRRLMDILKEKNFTRDMAEQLKKSPICEILPSGTPLPGTTDVIVADENLIDHLPTAVSSENAKVLETGQEKLEDKLIDNDGVLDIATIVTSGKTQDFLAKKEKEKQERAAARKATRDAEKAEATAAVNKQVKLPNSKRPRAIFHYEEIIKTLPNVRNSNTPESQNISNAAMVETTNTEDAPKVAPTSESTAPVEDDVAQKEQQKVARKEEKRKSREDDNPYLLRRDIEVGTERFQAAGNGYMDAIADAVYRTILSIDDISKRQDAWESLIICGMGSKVRGFKDALLGILNSRYLVTPSSASIFINELPSNLGTPNGNGAMTPIGSMPSHIHAPLTATAVNPLLLAATSSTISNSYNSFQAVTPMPQQNNRSQSPSSIKFINPPTYFPEWKQYEEAVFLGSQVAAKVLFVNDQGQSKGFLSRMEYNEDGPTAIHQVGLV</sequence>
<dbReference type="OrthoDB" id="74201at2759"/>
<evidence type="ECO:0000256" key="2">
    <source>
        <dbReference type="SAM" id="MobiDB-lite"/>
    </source>
</evidence>
<accession>A0A420J4W0</accession>
<dbReference type="Proteomes" id="UP000285405">
    <property type="component" value="Unassembled WGS sequence"/>
</dbReference>